<protein>
    <submittedName>
        <fullName evidence="1">Uncharacterized protein</fullName>
    </submittedName>
</protein>
<proteinExistence type="predicted"/>
<reference evidence="1 2" key="1">
    <citation type="journal article" date="2009" name="Nat. Genet.">
        <title>The genome of the cucumber, Cucumis sativus L.</title>
        <authorList>
            <person name="Huang S."/>
            <person name="Li R."/>
            <person name="Zhang Z."/>
            <person name="Li L."/>
            <person name="Gu X."/>
            <person name="Fan W."/>
            <person name="Lucas W.J."/>
            <person name="Wang X."/>
            <person name="Xie B."/>
            <person name="Ni P."/>
            <person name="Ren Y."/>
            <person name="Zhu H."/>
            <person name="Li J."/>
            <person name="Lin K."/>
            <person name="Jin W."/>
            <person name="Fei Z."/>
            <person name="Li G."/>
            <person name="Staub J."/>
            <person name="Kilian A."/>
            <person name="van der Vossen E.A."/>
            <person name="Wu Y."/>
            <person name="Guo J."/>
            <person name="He J."/>
            <person name="Jia Z."/>
            <person name="Ren Y."/>
            <person name="Tian G."/>
            <person name="Lu Y."/>
            <person name="Ruan J."/>
            <person name="Qian W."/>
            <person name="Wang M."/>
            <person name="Huang Q."/>
            <person name="Li B."/>
            <person name="Xuan Z."/>
            <person name="Cao J."/>
            <person name="Asan"/>
            <person name="Wu Z."/>
            <person name="Zhang J."/>
            <person name="Cai Q."/>
            <person name="Bai Y."/>
            <person name="Zhao B."/>
            <person name="Han Y."/>
            <person name="Li Y."/>
            <person name="Li X."/>
            <person name="Wang S."/>
            <person name="Shi Q."/>
            <person name="Liu S."/>
            <person name="Cho W.K."/>
            <person name="Kim J.Y."/>
            <person name="Xu Y."/>
            <person name="Heller-Uszynska K."/>
            <person name="Miao H."/>
            <person name="Cheng Z."/>
            <person name="Zhang S."/>
            <person name="Wu J."/>
            <person name="Yang Y."/>
            <person name="Kang H."/>
            <person name="Li M."/>
            <person name="Liang H."/>
            <person name="Ren X."/>
            <person name="Shi Z."/>
            <person name="Wen M."/>
            <person name="Jian M."/>
            <person name="Yang H."/>
            <person name="Zhang G."/>
            <person name="Yang Z."/>
            <person name="Chen R."/>
            <person name="Liu S."/>
            <person name="Li J."/>
            <person name="Ma L."/>
            <person name="Liu H."/>
            <person name="Zhou Y."/>
            <person name="Zhao J."/>
            <person name="Fang X."/>
            <person name="Li G."/>
            <person name="Fang L."/>
            <person name="Li Y."/>
            <person name="Liu D."/>
            <person name="Zheng H."/>
            <person name="Zhang Y."/>
            <person name="Qin N."/>
            <person name="Li Z."/>
            <person name="Yang G."/>
            <person name="Yang S."/>
            <person name="Bolund L."/>
            <person name="Kristiansen K."/>
            <person name="Zheng H."/>
            <person name="Li S."/>
            <person name="Zhang X."/>
            <person name="Yang H."/>
            <person name="Wang J."/>
            <person name="Sun R."/>
            <person name="Zhang B."/>
            <person name="Jiang S."/>
            <person name="Wang J."/>
            <person name="Du Y."/>
            <person name="Li S."/>
        </authorList>
    </citation>
    <scope>NUCLEOTIDE SEQUENCE [LARGE SCALE GENOMIC DNA]</scope>
    <source>
        <strain evidence="2">cv. 9930</strain>
    </source>
</reference>
<reference evidence="1 2" key="2">
    <citation type="journal article" date="2009" name="PLoS ONE">
        <title>An integrated genetic and cytogenetic map of the cucumber genome.</title>
        <authorList>
            <person name="Ren Y."/>
            <person name="Zhang Z."/>
            <person name="Liu J."/>
            <person name="Staub J.E."/>
            <person name="Han Y."/>
            <person name="Cheng Z."/>
            <person name="Li X."/>
            <person name="Lu J."/>
            <person name="Miao H."/>
            <person name="Kang H."/>
            <person name="Xie B."/>
            <person name="Gu X."/>
            <person name="Wang X."/>
            <person name="Du Y."/>
            <person name="Jin W."/>
            <person name="Huang S."/>
        </authorList>
    </citation>
    <scope>NUCLEOTIDE SEQUENCE [LARGE SCALE GENOMIC DNA]</scope>
    <source>
        <strain evidence="2">cv. 9930</strain>
    </source>
</reference>
<dbReference type="EMBL" id="CM002927">
    <property type="protein sequence ID" value="KGN45881.1"/>
    <property type="molecule type" value="Genomic_DNA"/>
</dbReference>
<gene>
    <name evidence="1" type="ORF">Csa_6G016975</name>
</gene>
<organism evidence="1 2">
    <name type="scientific">Cucumis sativus</name>
    <name type="common">Cucumber</name>
    <dbReference type="NCBI Taxonomy" id="3659"/>
    <lineage>
        <taxon>Eukaryota</taxon>
        <taxon>Viridiplantae</taxon>
        <taxon>Streptophyta</taxon>
        <taxon>Embryophyta</taxon>
        <taxon>Tracheophyta</taxon>
        <taxon>Spermatophyta</taxon>
        <taxon>Magnoliopsida</taxon>
        <taxon>eudicotyledons</taxon>
        <taxon>Gunneridae</taxon>
        <taxon>Pentapetalae</taxon>
        <taxon>rosids</taxon>
        <taxon>fabids</taxon>
        <taxon>Cucurbitales</taxon>
        <taxon>Cucurbitaceae</taxon>
        <taxon>Benincaseae</taxon>
        <taxon>Cucumis</taxon>
    </lineage>
</organism>
<dbReference type="AlphaFoldDB" id="A0A0A0KDM3"/>
<evidence type="ECO:0000313" key="1">
    <source>
        <dbReference type="EMBL" id="KGN45881.1"/>
    </source>
</evidence>
<evidence type="ECO:0000313" key="2">
    <source>
        <dbReference type="Proteomes" id="UP000029981"/>
    </source>
</evidence>
<reference evidence="1 2" key="4">
    <citation type="journal article" date="2011" name="BMC Genomics">
        <title>RNA-Seq improves annotation of protein-coding genes in the cucumber genome.</title>
        <authorList>
            <person name="Li Z."/>
            <person name="Zhang Z."/>
            <person name="Yan P."/>
            <person name="Huang S."/>
            <person name="Fei Z."/>
            <person name="Lin K."/>
        </authorList>
    </citation>
    <scope>NUCLEOTIDE SEQUENCE [LARGE SCALE GENOMIC DNA]</scope>
    <source>
        <strain evidence="2">cv. 9930</strain>
    </source>
</reference>
<accession>A0A0A0KDM3</accession>
<name>A0A0A0KDM3_CUCSA</name>
<sequence length="124" mass="13545">MSLDPEFPNLTVNPATKLGSICVFILTFFAPLNFCTCFAICAKCCCSNCTTELTTASSVFVILLYTNSNSVTISFRMSILFASTKIFKKFAECGCRDDEEAISSTTACFFSTLIVGFAKKSNTR</sequence>
<dbReference type="Proteomes" id="UP000029981">
    <property type="component" value="Chromosome 6"/>
</dbReference>
<reference evidence="1 2" key="3">
    <citation type="journal article" date="2010" name="BMC Genomics">
        <title>Transcriptome sequencing and comparative analysis of cucumber flowers with different sex types.</title>
        <authorList>
            <person name="Guo S."/>
            <person name="Zheng Y."/>
            <person name="Joung J.G."/>
            <person name="Liu S."/>
            <person name="Zhang Z."/>
            <person name="Crasta O.R."/>
            <person name="Sobral B.W."/>
            <person name="Xu Y."/>
            <person name="Huang S."/>
            <person name="Fei Z."/>
        </authorList>
    </citation>
    <scope>NUCLEOTIDE SEQUENCE [LARGE SCALE GENOMIC DNA]</scope>
    <source>
        <strain evidence="2">cv. 9930</strain>
    </source>
</reference>
<keyword evidence="2" id="KW-1185">Reference proteome</keyword>
<dbReference type="Gramene" id="KGN45881">
    <property type="protein sequence ID" value="KGN45881"/>
    <property type="gene ID" value="Csa_6G016975"/>
</dbReference>